<proteinExistence type="predicted"/>
<name>A0A8H3ZZF0_GIGMA</name>
<keyword evidence="2" id="KW-1185">Reference proteome</keyword>
<reference evidence="1 2" key="1">
    <citation type="journal article" date="2019" name="Environ. Microbiol.">
        <title>At the nexus of three kingdoms: the genome of the mycorrhizal fungus Gigaspora margarita provides insights into plant, endobacterial and fungal interactions.</title>
        <authorList>
            <person name="Venice F."/>
            <person name="Ghignone S."/>
            <person name="Salvioli di Fossalunga A."/>
            <person name="Amselem J."/>
            <person name="Novero M."/>
            <person name="Xianan X."/>
            <person name="Sedzielewska Toro K."/>
            <person name="Morin E."/>
            <person name="Lipzen A."/>
            <person name="Grigoriev I.V."/>
            <person name="Henrissat B."/>
            <person name="Martin F.M."/>
            <person name="Bonfante P."/>
        </authorList>
    </citation>
    <scope>NUCLEOTIDE SEQUENCE [LARGE SCALE GENOMIC DNA]</scope>
    <source>
        <strain evidence="1 2">BEG34</strain>
    </source>
</reference>
<comment type="caution">
    <text evidence="1">The sequence shown here is derived from an EMBL/GenBank/DDBJ whole genome shotgun (WGS) entry which is preliminary data.</text>
</comment>
<accession>A0A8H3ZZF0</accession>
<dbReference type="Proteomes" id="UP000439903">
    <property type="component" value="Unassembled WGS sequence"/>
</dbReference>
<sequence length="113" mass="13506">MYLILPHYRKRKIYKHDQESLIKGVLRIIQIKNIELEIRFEDKVIITSQLEEVMTDIEVQCWLTDTHLLTMDRVLVMKMNNELMKELFKGKNIAQWLSQQCIAKITSSKNEID</sequence>
<evidence type="ECO:0000313" key="1">
    <source>
        <dbReference type="EMBL" id="KAF0370524.1"/>
    </source>
</evidence>
<organism evidence="1 2">
    <name type="scientific">Gigaspora margarita</name>
    <dbReference type="NCBI Taxonomy" id="4874"/>
    <lineage>
        <taxon>Eukaryota</taxon>
        <taxon>Fungi</taxon>
        <taxon>Fungi incertae sedis</taxon>
        <taxon>Mucoromycota</taxon>
        <taxon>Glomeromycotina</taxon>
        <taxon>Glomeromycetes</taxon>
        <taxon>Diversisporales</taxon>
        <taxon>Gigasporaceae</taxon>
        <taxon>Gigaspora</taxon>
    </lineage>
</organism>
<protein>
    <submittedName>
        <fullName evidence="1">Uncharacterized protein</fullName>
    </submittedName>
</protein>
<gene>
    <name evidence="1" type="ORF">F8M41_013240</name>
</gene>
<dbReference type="AlphaFoldDB" id="A0A8H3ZZF0"/>
<dbReference type="EMBL" id="WTPW01002689">
    <property type="protein sequence ID" value="KAF0370524.1"/>
    <property type="molecule type" value="Genomic_DNA"/>
</dbReference>
<evidence type="ECO:0000313" key="2">
    <source>
        <dbReference type="Proteomes" id="UP000439903"/>
    </source>
</evidence>